<name>A0A5C3PAW4_9APHY</name>
<keyword evidence="3" id="KW-1185">Reference proteome</keyword>
<evidence type="ECO:0000313" key="3">
    <source>
        <dbReference type="Proteomes" id="UP000308197"/>
    </source>
</evidence>
<dbReference type="AlphaFoldDB" id="A0A5C3PAW4"/>
<dbReference type="Proteomes" id="UP000308197">
    <property type="component" value="Unassembled WGS sequence"/>
</dbReference>
<evidence type="ECO:0000313" key="2">
    <source>
        <dbReference type="EMBL" id="TFK86875.1"/>
    </source>
</evidence>
<dbReference type="GO" id="GO:0003735">
    <property type="term" value="F:structural constituent of ribosome"/>
    <property type="evidence" value="ECO:0007669"/>
    <property type="project" value="TreeGrafter"/>
</dbReference>
<accession>A0A5C3PAW4</accession>
<organism evidence="2 3">
    <name type="scientific">Polyporus arcularius HHB13444</name>
    <dbReference type="NCBI Taxonomy" id="1314778"/>
    <lineage>
        <taxon>Eukaryota</taxon>
        <taxon>Fungi</taxon>
        <taxon>Dikarya</taxon>
        <taxon>Basidiomycota</taxon>
        <taxon>Agaricomycotina</taxon>
        <taxon>Agaricomycetes</taxon>
        <taxon>Polyporales</taxon>
        <taxon>Polyporaceae</taxon>
        <taxon>Polyporus</taxon>
    </lineage>
</organism>
<proteinExistence type="predicted"/>
<gene>
    <name evidence="2" type="ORF">K466DRAFT_653470</name>
</gene>
<feature type="compositionally biased region" description="Polar residues" evidence="1">
    <location>
        <begin position="61"/>
        <end position="78"/>
    </location>
</feature>
<dbReference type="PANTHER" id="PTHR28266">
    <property type="entry name" value="54S RIBOSOMAL PROTEIN L20, MITOCHONDRIAL"/>
    <property type="match status" value="1"/>
</dbReference>
<dbReference type="Pfam" id="PF12824">
    <property type="entry name" value="MRP-L20"/>
    <property type="match status" value="1"/>
</dbReference>
<dbReference type="GO" id="GO:0005762">
    <property type="term" value="C:mitochondrial large ribosomal subunit"/>
    <property type="evidence" value="ECO:0007669"/>
    <property type="project" value="TreeGrafter"/>
</dbReference>
<dbReference type="STRING" id="1314778.A0A5C3PAW4"/>
<protein>
    <recommendedName>
        <fullName evidence="4">60S ribosomal protein L20</fullName>
    </recommendedName>
</protein>
<evidence type="ECO:0000256" key="1">
    <source>
        <dbReference type="SAM" id="MobiDB-lite"/>
    </source>
</evidence>
<dbReference type="PANTHER" id="PTHR28266:SF1">
    <property type="entry name" value="LARGE RIBOSOMAL SUBUNIT PROTEIN ML58"/>
    <property type="match status" value="1"/>
</dbReference>
<dbReference type="EMBL" id="ML211179">
    <property type="protein sequence ID" value="TFK86875.1"/>
    <property type="molecule type" value="Genomic_DNA"/>
</dbReference>
<feature type="region of interest" description="Disordered" evidence="1">
    <location>
        <begin position="18"/>
        <end position="39"/>
    </location>
</feature>
<feature type="region of interest" description="Disordered" evidence="1">
    <location>
        <begin position="51"/>
        <end position="108"/>
    </location>
</feature>
<reference evidence="2 3" key="1">
    <citation type="journal article" date="2019" name="Nat. Ecol. Evol.">
        <title>Megaphylogeny resolves global patterns of mushroom evolution.</title>
        <authorList>
            <person name="Varga T."/>
            <person name="Krizsan K."/>
            <person name="Foldi C."/>
            <person name="Dima B."/>
            <person name="Sanchez-Garcia M."/>
            <person name="Sanchez-Ramirez S."/>
            <person name="Szollosi G.J."/>
            <person name="Szarkandi J.G."/>
            <person name="Papp V."/>
            <person name="Albert L."/>
            <person name="Andreopoulos W."/>
            <person name="Angelini C."/>
            <person name="Antonin V."/>
            <person name="Barry K.W."/>
            <person name="Bougher N.L."/>
            <person name="Buchanan P."/>
            <person name="Buyck B."/>
            <person name="Bense V."/>
            <person name="Catcheside P."/>
            <person name="Chovatia M."/>
            <person name="Cooper J."/>
            <person name="Damon W."/>
            <person name="Desjardin D."/>
            <person name="Finy P."/>
            <person name="Geml J."/>
            <person name="Haridas S."/>
            <person name="Hughes K."/>
            <person name="Justo A."/>
            <person name="Karasinski D."/>
            <person name="Kautmanova I."/>
            <person name="Kiss B."/>
            <person name="Kocsube S."/>
            <person name="Kotiranta H."/>
            <person name="LaButti K.M."/>
            <person name="Lechner B.E."/>
            <person name="Liimatainen K."/>
            <person name="Lipzen A."/>
            <person name="Lukacs Z."/>
            <person name="Mihaltcheva S."/>
            <person name="Morgado L.N."/>
            <person name="Niskanen T."/>
            <person name="Noordeloos M.E."/>
            <person name="Ohm R.A."/>
            <person name="Ortiz-Santana B."/>
            <person name="Ovrebo C."/>
            <person name="Racz N."/>
            <person name="Riley R."/>
            <person name="Savchenko A."/>
            <person name="Shiryaev A."/>
            <person name="Soop K."/>
            <person name="Spirin V."/>
            <person name="Szebenyi C."/>
            <person name="Tomsovsky M."/>
            <person name="Tulloss R.E."/>
            <person name="Uehling J."/>
            <person name="Grigoriev I.V."/>
            <person name="Vagvolgyi C."/>
            <person name="Papp T."/>
            <person name="Martin F.M."/>
            <person name="Miettinen O."/>
            <person name="Hibbett D.S."/>
            <person name="Nagy L.G."/>
        </authorList>
    </citation>
    <scope>NUCLEOTIDE SEQUENCE [LARGE SCALE GENOMIC DNA]</scope>
    <source>
        <strain evidence="2 3">HHB13444</strain>
    </source>
</reference>
<dbReference type="InterPro" id="IPR024388">
    <property type="entry name" value="Ribosomal_mL58"/>
</dbReference>
<dbReference type="FunCoup" id="A0A5C3PAW4">
    <property type="interactions" value="53"/>
</dbReference>
<dbReference type="InParanoid" id="A0A5C3PAW4"/>
<feature type="compositionally biased region" description="Basic and acidic residues" evidence="1">
    <location>
        <begin position="89"/>
        <end position="108"/>
    </location>
</feature>
<sequence>MKPRLSLFPSPLRFTRSYATRLPERPPARAPDPLRNNPHAVYKELPENVTFIHRPPPTAPSPLSYTTSPASPLLQPSATPVDGPLPPTLRKDKGEKPPVSEEDIARIRQLRREDPETWTRGRLAAEFNCTQWFVGKITSLKRADRKKVVAKVEEAHAANRDKWGERKKLQADIRRKRKEFW</sequence>
<evidence type="ECO:0008006" key="4">
    <source>
        <dbReference type="Google" id="ProtNLM"/>
    </source>
</evidence>